<dbReference type="InterPro" id="IPR046633">
    <property type="entry name" value="DUF6745"/>
</dbReference>
<evidence type="ECO:0000313" key="2">
    <source>
        <dbReference type="EMBL" id="MBA9004414.1"/>
    </source>
</evidence>
<sequence length="370" mass="40474">MSTVMVEDWRAVAFATGAAERERAEAGVRAAYEAAGLRGPQRVVWAPSPAAGAIAAVLLGGDGQDVQALRDAGLGDAVAEVASLVADVDAGRSVRDEVRTRPWEAVRAAAHAELGPQEWARVWARTTGSSWDAVNGLVTRIRQGIGEMAGAQGEERGAQAERLLRGATLDAVLGQHDAPWLWLFEELGRLGELAGPAEVARAAGWWWPYENAVIICERPSELHRDEPGRLHRGDGPALAFPDGFALHAWRGMPIPPGFIDTLGTLTAADIRAEDNAELRRVMLEYYGYDRYLNEIGAKPVHRDETGVLWRIDLPDDEPVVMVEVVNSTPEPDGTYRTYHLRVPPHTRTAREGVAWTFGLTEDEYRPQKET</sequence>
<dbReference type="Proteomes" id="UP000539313">
    <property type="component" value="Unassembled WGS sequence"/>
</dbReference>
<feature type="domain" description="DUF6745" evidence="1">
    <location>
        <begin position="164"/>
        <end position="370"/>
    </location>
</feature>
<dbReference type="Pfam" id="PF20530">
    <property type="entry name" value="DUF6745"/>
    <property type="match status" value="1"/>
</dbReference>
<accession>A0A7W3MYV9</accession>
<dbReference type="AlphaFoldDB" id="A0A7W3MYV9"/>
<keyword evidence="3" id="KW-1185">Reference proteome</keyword>
<protein>
    <recommendedName>
        <fullName evidence="1">DUF6745 domain-containing protein</fullName>
    </recommendedName>
</protein>
<name>A0A7W3MYV9_9ACTN</name>
<comment type="caution">
    <text evidence="2">The sequence shown here is derived from an EMBL/GenBank/DDBJ whole genome shotgun (WGS) entry which is preliminary data.</text>
</comment>
<gene>
    <name evidence="2" type="ORF">HNR21_003296</name>
</gene>
<dbReference type="EMBL" id="JACJII010000001">
    <property type="protein sequence ID" value="MBA9004414.1"/>
    <property type="molecule type" value="Genomic_DNA"/>
</dbReference>
<proteinExistence type="predicted"/>
<evidence type="ECO:0000313" key="3">
    <source>
        <dbReference type="Proteomes" id="UP000539313"/>
    </source>
</evidence>
<reference evidence="2 3" key="1">
    <citation type="submission" date="2020-08" db="EMBL/GenBank/DDBJ databases">
        <title>Sequencing the genomes of 1000 actinobacteria strains.</title>
        <authorList>
            <person name="Klenk H.-P."/>
        </authorList>
    </citation>
    <scope>NUCLEOTIDE SEQUENCE [LARGE SCALE GENOMIC DNA]</scope>
    <source>
        <strain evidence="2 3">DSM 45823</strain>
    </source>
</reference>
<organism evidence="2 3">
    <name type="scientific">Thermomonospora cellulosilytica</name>
    <dbReference type="NCBI Taxonomy" id="1411118"/>
    <lineage>
        <taxon>Bacteria</taxon>
        <taxon>Bacillati</taxon>
        <taxon>Actinomycetota</taxon>
        <taxon>Actinomycetes</taxon>
        <taxon>Streptosporangiales</taxon>
        <taxon>Thermomonosporaceae</taxon>
        <taxon>Thermomonospora</taxon>
    </lineage>
</organism>
<evidence type="ECO:0000259" key="1">
    <source>
        <dbReference type="Pfam" id="PF20530"/>
    </source>
</evidence>